<evidence type="ECO:0000256" key="5">
    <source>
        <dbReference type="ARBA" id="ARBA00048391"/>
    </source>
</evidence>
<comment type="caution">
    <text evidence="7">The sequence shown here is derived from an EMBL/GenBank/DDBJ whole genome shotgun (WGS) entry which is preliminary data.</text>
</comment>
<dbReference type="InterPro" id="IPR004556">
    <property type="entry name" value="HemK-like"/>
</dbReference>
<keyword evidence="4" id="KW-0949">S-adenosyl-L-methionine</keyword>
<dbReference type="RefSeq" id="WP_121941006.1">
    <property type="nucleotide sequence ID" value="NZ_CP137846.1"/>
</dbReference>
<accession>A0A3L9ZYD7</accession>
<keyword evidence="3 7" id="KW-0808">Transferase</keyword>
<keyword evidence="2 7" id="KW-0489">Methyltransferase</keyword>
<dbReference type="GO" id="GO:0032259">
    <property type="term" value="P:methylation"/>
    <property type="evidence" value="ECO:0007669"/>
    <property type="project" value="UniProtKB-KW"/>
</dbReference>
<reference evidence="7 8" key="1">
    <citation type="submission" date="2018-10" db="EMBL/GenBank/DDBJ databases">
        <title>Genomic Encyclopedia of Archaeal and Bacterial Type Strains, Phase II (KMG-II): from individual species to whole genera.</title>
        <authorList>
            <person name="Goeker M."/>
        </authorList>
    </citation>
    <scope>NUCLEOTIDE SEQUENCE [LARGE SCALE GENOMIC DNA]</scope>
    <source>
        <strain evidence="7 8">ATCC 29870</strain>
    </source>
</reference>
<dbReference type="GO" id="GO:0003676">
    <property type="term" value="F:nucleic acid binding"/>
    <property type="evidence" value="ECO:0007669"/>
    <property type="project" value="InterPro"/>
</dbReference>
<proteinExistence type="predicted"/>
<dbReference type="SUPFAM" id="SSF53335">
    <property type="entry name" value="S-adenosyl-L-methionine-dependent methyltransferases"/>
    <property type="match status" value="1"/>
</dbReference>
<comment type="catalytic activity">
    <reaction evidence="5">
        <text>L-glutaminyl-[peptide chain release factor] + S-adenosyl-L-methionine = N(5)-methyl-L-glutaminyl-[peptide chain release factor] + S-adenosyl-L-homocysteine + H(+)</text>
        <dbReference type="Rhea" id="RHEA:42896"/>
        <dbReference type="Rhea" id="RHEA-COMP:10271"/>
        <dbReference type="Rhea" id="RHEA-COMP:10272"/>
        <dbReference type="ChEBI" id="CHEBI:15378"/>
        <dbReference type="ChEBI" id="CHEBI:30011"/>
        <dbReference type="ChEBI" id="CHEBI:57856"/>
        <dbReference type="ChEBI" id="CHEBI:59789"/>
        <dbReference type="ChEBI" id="CHEBI:61891"/>
        <dbReference type="EC" id="2.1.1.297"/>
    </reaction>
</comment>
<dbReference type="InterPro" id="IPR050320">
    <property type="entry name" value="N5-glutamine_MTase"/>
</dbReference>
<evidence type="ECO:0000256" key="3">
    <source>
        <dbReference type="ARBA" id="ARBA00022679"/>
    </source>
</evidence>
<dbReference type="Proteomes" id="UP000267246">
    <property type="component" value="Unassembled WGS sequence"/>
</dbReference>
<evidence type="ECO:0000313" key="8">
    <source>
        <dbReference type="Proteomes" id="UP000267246"/>
    </source>
</evidence>
<dbReference type="PANTHER" id="PTHR18895:SF74">
    <property type="entry name" value="MTRF1L RELEASE FACTOR GLUTAMINE METHYLTRANSFERASE"/>
    <property type="match status" value="1"/>
</dbReference>
<dbReference type="CDD" id="cd02440">
    <property type="entry name" value="AdoMet_MTases"/>
    <property type="match status" value="1"/>
</dbReference>
<dbReference type="NCBIfam" id="TIGR00536">
    <property type="entry name" value="hemK_fam"/>
    <property type="match status" value="1"/>
</dbReference>
<keyword evidence="8" id="KW-1185">Reference proteome</keyword>
<evidence type="ECO:0000256" key="1">
    <source>
        <dbReference type="ARBA" id="ARBA00012771"/>
    </source>
</evidence>
<dbReference type="InterPro" id="IPR007848">
    <property type="entry name" value="Small_mtfrase_dom"/>
</dbReference>
<organism evidence="7 8">
    <name type="scientific">Metamycoplasma subdolum</name>
    <dbReference type="NCBI Taxonomy" id="92407"/>
    <lineage>
        <taxon>Bacteria</taxon>
        <taxon>Bacillati</taxon>
        <taxon>Mycoplasmatota</taxon>
        <taxon>Mycoplasmoidales</taxon>
        <taxon>Metamycoplasmataceae</taxon>
        <taxon>Metamycoplasma</taxon>
    </lineage>
</organism>
<evidence type="ECO:0000313" key="7">
    <source>
        <dbReference type="EMBL" id="RMA77460.1"/>
    </source>
</evidence>
<protein>
    <recommendedName>
        <fullName evidence="1">peptide chain release factor N(5)-glutamine methyltransferase</fullName>
        <ecNumber evidence="1">2.1.1.297</ecNumber>
    </recommendedName>
</protein>
<dbReference type="EMBL" id="REFI01000011">
    <property type="protein sequence ID" value="RMA77460.1"/>
    <property type="molecule type" value="Genomic_DNA"/>
</dbReference>
<gene>
    <name evidence="7" type="ORF">JN00_0570</name>
</gene>
<feature type="domain" description="Methyltransferase small" evidence="6">
    <location>
        <begin position="74"/>
        <end position="153"/>
    </location>
</feature>
<dbReference type="InterPro" id="IPR029063">
    <property type="entry name" value="SAM-dependent_MTases_sf"/>
</dbReference>
<evidence type="ECO:0000259" key="6">
    <source>
        <dbReference type="Pfam" id="PF05175"/>
    </source>
</evidence>
<dbReference type="Gene3D" id="3.40.50.150">
    <property type="entry name" value="Vaccinia Virus protein VP39"/>
    <property type="match status" value="1"/>
</dbReference>
<sequence length="233" mass="27213">MIEKEVLLREKRRYDLEPYITRKELRQLKRDVPVQKIIGFQVMQNVYLDLRYNVLIPRYETEEVILVAYHFIDEGSRVLDLGCGSGFIGLAIRKNKRAIVEMVDSANAAIKQSILNAKYNELDVKIYKSNWFSNVEGKFNVIISNPPYLDKNKEYPVSLKYEPKRALFGKQSAISEYEKILKNAKNYLYDEGILIFEIDFNSAKYIKDNYPNATILNDINGKERIAILQKEDL</sequence>
<dbReference type="PANTHER" id="PTHR18895">
    <property type="entry name" value="HEMK METHYLTRANSFERASE"/>
    <property type="match status" value="1"/>
</dbReference>
<dbReference type="Pfam" id="PF05175">
    <property type="entry name" value="MTS"/>
    <property type="match status" value="1"/>
</dbReference>
<dbReference type="EC" id="2.1.1.297" evidence="1"/>
<name>A0A3L9ZYD7_9BACT</name>
<dbReference type="PROSITE" id="PS00092">
    <property type="entry name" value="N6_MTASE"/>
    <property type="match status" value="1"/>
</dbReference>
<evidence type="ECO:0000256" key="4">
    <source>
        <dbReference type="ARBA" id="ARBA00022691"/>
    </source>
</evidence>
<dbReference type="OrthoDB" id="9800643at2"/>
<dbReference type="InterPro" id="IPR002052">
    <property type="entry name" value="DNA_methylase_N6_adenine_CS"/>
</dbReference>
<dbReference type="GO" id="GO:0102559">
    <property type="term" value="F:peptide chain release factor N(5)-glutamine methyltransferase activity"/>
    <property type="evidence" value="ECO:0007669"/>
    <property type="project" value="UniProtKB-EC"/>
</dbReference>
<dbReference type="AlphaFoldDB" id="A0A3L9ZYD7"/>
<evidence type="ECO:0000256" key="2">
    <source>
        <dbReference type="ARBA" id="ARBA00022603"/>
    </source>
</evidence>